<protein>
    <submittedName>
        <fullName evidence="1">Uncharacterized protein</fullName>
    </submittedName>
</protein>
<dbReference type="EMBL" id="LR797032">
    <property type="protein sequence ID" value="CAB4182570.1"/>
    <property type="molecule type" value="Genomic_DNA"/>
</dbReference>
<evidence type="ECO:0000313" key="4">
    <source>
        <dbReference type="EMBL" id="CAB5228278.1"/>
    </source>
</evidence>
<name>A0A6J5PQ83_9CAUD</name>
<sequence length="81" mass="9258">MHKIPNKTEQEINEKAFESMLKDYIDNSPRFKFGGMVNLLATIEGICHQRHNEREDDDYGIAEKALAECGAKCDLTYGDHI</sequence>
<dbReference type="EMBL" id="LR797401">
    <property type="protein sequence ID" value="CAB4214140.1"/>
    <property type="molecule type" value="Genomic_DNA"/>
</dbReference>
<proteinExistence type="predicted"/>
<evidence type="ECO:0000313" key="1">
    <source>
        <dbReference type="EMBL" id="CAB4171405.1"/>
    </source>
</evidence>
<evidence type="ECO:0000313" key="3">
    <source>
        <dbReference type="EMBL" id="CAB4214140.1"/>
    </source>
</evidence>
<evidence type="ECO:0000313" key="2">
    <source>
        <dbReference type="EMBL" id="CAB4182570.1"/>
    </source>
</evidence>
<dbReference type="EMBL" id="LR798384">
    <property type="protein sequence ID" value="CAB5228278.1"/>
    <property type="molecule type" value="Genomic_DNA"/>
</dbReference>
<reference evidence="1" key="1">
    <citation type="submission" date="2020-05" db="EMBL/GenBank/DDBJ databases">
        <authorList>
            <person name="Chiriac C."/>
            <person name="Salcher M."/>
            <person name="Ghai R."/>
            <person name="Kavagutti S V."/>
        </authorList>
    </citation>
    <scope>NUCLEOTIDE SEQUENCE</scope>
</reference>
<dbReference type="EMBL" id="LR796867">
    <property type="protein sequence ID" value="CAB4171405.1"/>
    <property type="molecule type" value="Genomic_DNA"/>
</dbReference>
<accession>A0A6J5PQ83</accession>
<organism evidence="1">
    <name type="scientific">uncultured Caudovirales phage</name>
    <dbReference type="NCBI Taxonomy" id="2100421"/>
    <lineage>
        <taxon>Viruses</taxon>
        <taxon>Duplodnaviria</taxon>
        <taxon>Heunggongvirae</taxon>
        <taxon>Uroviricota</taxon>
        <taxon>Caudoviricetes</taxon>
        <taxon>Peduoviridae</taxon>
        <taxon>Maltschvirus</taxon>
        <taxon>Maltschvirus maltsch</taxon>
    </lineage>
</organism>
<gene>
    <name evidence="2" type="ORF">UFOVP1095_28</name>
    <name evidence="3" type="ORF">UFOVP1452_28</name>
    <name evidence="4" type="ORF">UFOVP1540_5</name>
    <name evidence="1" type="ORF">UFOVP918_28</name>
</gene>